<name>A0A918UHF8_9SPHN</name>
<proteinExistence type="predicted"/>
<gene>
    <name evidence="1" type="ORF">GCM10011614_24910</name>
</gene>
<sequence length="239" mass="25809">MKSEIYRLLGSPEPGGLLIVSDHASNRIPAGIDLGIPAHLLDEHVAIDIGVAGVAERMVRPGAAAFLCQFSRLVCDVNRDEHAPTVCPIASDGHAIPGNALDHAGREARLDRFFRPYHAALAEVLDTVRPGLVLSLHSFTPQLASKPEEARPWHIGILYNHDDAPARIAIPLLEGQGLCVGDQLPYSGVLLNATMNRHCEGRHPYLGVEVRQDLIADAAGQEEWAERLTQVCAAVLGTR</sequence>
<protein>
    <submittedName>
        <fullName evidence="1">N-formylglutamate amidohydrolase</fullName>
    </submittedName>
</protein>
<accession>A0A918UHF8</accession>
<keyword evidence="2" id="KW-1185">Reference proteome</keyword>
<comment type="caution">
    <text evidence="1">The sequence shown here is derived from an EMBL/GenBank/DDBJ whole genome shotgun (WGS) entry which is preliminary data.</text>
</comment>
<reference evidence="1" key="2">
    <citation type="submission" date="2020-09" db="EMBL/GenBank/DDBJ databases">
        <authorList>
            <person name="Sun Q."/>
            <person name="Kim S."/>
        </authorList>
    </citation>
    <scope>NUCLEOTIDE SEQUENCE</scope>
    <source>
        <strain evidence="1">KCTC 32255</strain>
    </source>
</reference>
<dbReference type="InterPro" id="IPR011227">
    <property type="entry name" value="UCP029730"/>
</dbReference>
<evidence type="ECO:0000313" key="1">
    <source>
        <dbReference type="EMBL" id="GGZ09007.1"/>
    </source>
</evidence>
<dbReference type="SUPFAM" id="SSF53187">
    <property type="entry name" value="Zn-dependent exopeptidases"/>
    <property type="match status" value="1"/>
</dbReference>
<dbReference type="Proteomes" id="UP000648075">
    <property type="component" value="Unassembled WGS sequence"/>
</dbReference>
<organism evidence="1 2">
    <name type="scientific">Novosphingobium colocasiae</name>
    <dbReference type="NCBI Taxonomy" id="1256513"/>
    <lineage>
        <taxon>Bacteria</taxon>
        <taxon>Pseudomonadati</taxon>
        <taxon>Pseudomonadota</taxon>
        <taxon>Alphaproteobacteria</taxon>
        <taxon>Sphingomonadales</taxon>
        <taxon>Sphingomonadaceae</taxon>
        <taxon>Novosphingobium</taxon>
    </lineage>
</organism>
<dbReference type="AlphaFoldDB" id="A0A918UHF8"/>
<dbReference type="PIRSF" id="PIRSF029730">
    <property type="entry name" value="UCP029730"/>
    <property type="match status" value="1"/>
</dbReference>
<reference evidence="1" key="1">
    <citation type="journal article" date="2014" name="Int. J. Syst. Evol. Microbiol.">
        <title>Complete genome sequence of Corynebacterium casei LMG S-19264T (=DSM 44701T), isolated from a smear-ripened cheese.</title>
        <authorList>
            <consortium name="US DOE Joint Genome Institute (JGI-PGF)"/>
            <person name="Walter F."/>
            <person name="Albersmeier A."/>
            <person name="Kalinowski J."/>
            <person name="Ruckert C."/>
        </authorList>
    </citation>
    <scope>NUCLEOTIDE SEQUENCE</scope>
    <source>
        <strain evidence="1">KCTC 32255</strain>
    </source>
</reference>
<evidence type="ECO:0000313" key="2">
    <source>
        <dbReference type="Proteomes" id="UP000648075"/>
    </source>
</evidence>
<dbReference type="RefSeq" id="WP_189621533.1">
    <property type="nucleotide sequence ID" value="NZ_BMZA01000009.1"/>
</dbReference>
<dbReference type="Pfam" id="PF05013">
    <property type="entry name" value="FGase"/>
    <property type="match status" value="1"/>
</dbReference>
<dbReference type="InterPro" id="IPR007709">
    <property type="entry name" value="N-FG_amidohydro"/>
</dbReference>
<dbReference type="Gene3D" id="3.40.630.40">
    <property type="entry name" value="Zn-dependent exopeptidases"/>
    <property type="match status" value="1"/>
</dbReference>
<dbReference type="EMBL" id="BMZA01000009">
    <property type="protein sequence ID" value="GGZ09007.1"/>
    <property type="molecule type" value="Genomic_DNA"/>
</dbReference>